<gene>
    <name evidence="1" type="ORF">AVEN_74460_1</name>
</gene>
<evidence type="ECO:0000313" key="2">
    <source>
        <dbReference type="Proteomes" id="UP000499080"/>
    </source>
</evidence>
<dbReference type="AlphaFoldDB" id="A0A4Y2TYT5"/>
<comment type="caution">
    <text evidence="1">The sequence shown here is derived from an EMBL/GenBank/DDBJ whole genome shotgun (WGS) entry which is preliminary data.</text>
</comment>
<accession>A0A4Y2TYT5</accession>
<dbReference type="EMBL" id="BGPR01031428">
    <property type="protein sequence ID" value="GBO04507.1"/>
    <property type="molecule type" value="Genomic_DNA"/>
</dbReference>
<keyword evidence="2" id="KW-1185">Reference proteome</keyword>
<proteinExistence type="predicted"/>
<evidence type="ECO:0000313" key="1">
    <source>
        <dbReference type="EMBL" id="GBO04507.1"/>
    </source>
</evidence>
<dbReference type="Proteomes" id="UP000499080">
    <property type="component" value="Unassembled WGS sequence"/>
</dbReference>
<reference evidence="1 2" key="1">
    <citation type="journal article" date="2019" name="Sci. Rep.">
        <title>Orb-weaving spider Araneus ventricosus genome elucidates the spidroin gene catalogue.</title>
        <authorList>
            <person name="Kono N."/>
            <person name="Nakamura H."/>
            <person name="Ohtoshi R."/>
            <person name="Moran D.A.P."/>
            <person name="Shinohara A."/>
            <person name="Yoshida Y."/>
            <person name="Fujiwara M."/>
            <person name="Mori M."/>
            <person name="Tomita M."/>
            <person name="Arakawa K."/>
        </authorList>
    </citation>
    <scope>NUCLEOTIDE SEQUENCE [LARGE SCALE GENOMIC DNA]</scope>
</reference>
<name>A0A4Y2TYT5_ARAVE</name>
<sequence length="107" mass="11893">MSPLCTGHNSRSDLENVGEFSCGPPGWTFSVQIVQLVFIIEILEASPYAGSSEKTDTGIYQASKQKILRSERRRPGTEKATTPHGSLLFSGLDRNDFFLLRFHASFL</sequence>
<organism evidence="1 2">
    <name type="scientific">Araneus ventricosus</name>
    <name type="common">Orbweaver spider</name>
    <name type="synonym">Epeira ventricosa</name>
    <dbReference type="NCBI Taxonomy" id="182803"/>
    <lineage>
        <taxon>Eukaryota</taxon>
        <taxon>Metazoa</taxon>
        <taxon>Ecdysozoa</taxon>
        <taxon>Arthropoda</taxon>
        <taxon>Chelicerata</taxon>
        <taxon>Arachnida</taxon>
        <taxon>Araneae</taxon>
        <taxon>Araneomorphae</taxon>
        <taxon>Entelegynae</taxon>
        <taxon>Araneoidea</taxon>
        <taxon>Araneidae</taxon>
        <taxon>Araneus</taxon>
    </lineage>
</organism>
<protein>
    <submittedName>
        <fullName evidence="1">Uncharacterized protein</fullName>
    </submittedName>
</protein>